<dbReference type="GeneID" id="117361625"/>
<gene>
    <name evidence="5" type="primary">DNAAF6</name>
</gene>
<evidence type="ECO:0000313" key="5">
    <source>
        <dbReference type="RefSeq" id="XP_033803117.1"/>
    </source>
</evidence>
<evidence type="ECO:0000313" key="4">
    <source>
        <dbReference type="Proteomes" id="UP000515159"/>
    </source>
</evidence>
<dbReference type="GO" id="GO:0005737">
    <property type="term" value="C:cytoplasm"/>
    <property type="evidence" value="ECO:0007669"/>
    <property type="project" value="TreeGrafter"/>
</dbReference>
<evidence type="ECO:0000256" key="1">
    <source>
        <dbReference type="ARBA" id="ARBA00008511"/>
    </source>
</evidence>
<organism evidence="4 5">
    <name type="scientific">Geotrypetes seraphini</name>
    <name type="common">Gaboon caecilian</name>
    <name type="synonym">Caecilia seraphini</name>
    <dbReference type="NCBI Taxonomy" id="260995"/>
    <lineage>
        <taxon>Eukaryota</taxon>
        <taxon>Metazoa</taxon>
        <taxon>Chordata</taxon>
        <taxon>Craniata</taxon>
        <taxon>Vertebrata</taxon>
        <taxon>Euteleostomi</taxon>
        <taxon>Amphibia</taxon>
        <taxon>Gymnophiona</taxon>
        <taxon>Geotrypetes</taxon>
    </lineage>
</organism>
<sequence length="216" mass="24267">MNFDGFSSASSLQALSNLLSPNAEDEDSDNEQPQAFTNMCPGYIGPAKNAYSKGLQTEVDMNFDSKASVISQVGKRLTASNEKSVNESDIWSVEEVPEGSEFDDTWDPREQPEYEIVFKQRVGTEDMFLGMSRKDASTACCEDMLIKIKLPDTKFADITLDVKDKFLDLRTPKNKLGLHLPHPVDSKNGKAHFVSEKQILEIILPMQREFDFINFA</sequence>
<proteinExistence type="inferred from homology"/>
<dbReference type="AlphaFoldDB" id="A0A6P8QYE4"/>
<dbReference type="GO" id="GO:0051087">
    <property type="term" value="F:protein-folding chaperone binding"/>
    <property type="evidence" value="ECO:0007669"/>
    <property type="project" value="InterPro"/>
</dbReference>
<evidence type="ECO:0000259" key="3">
    <source>
        <dbReference type="Pfam" id="PF18201"/>
    </source>
</evidence>
<dbReference type="InterPro" id="IPR026697">
    <property type="entry name" value="DNAAF6"/>
</dbReference>
<evidence type="ECO:0000256" key="2">
    <source>
        <dbReference type="SAM" id="MobiDB-lite"/>
    </source>
</evidence>
<reference evidence="5" key="1">
    <citation type="submission" date="2025-08" db="UniProtKB">
        <authorList>
            <consortium name="RefSeq"/>
        </authorList>
    </citation>
    <scope>IDENTIFICATION</scope>
</reference>
<dbReference type="GO" id="GO:0070286">
    <property type="term" value="P:axonemal dynein complex assembly"/>
    <property type="evidence" value="ECO:0007669"/>
    <property type="project" value="InterPro"/>
</dbReference>
<dbReference type="InterPro" id="IPR041442">
    <property type="entry name" value="PIH1D1/2/3_CS-like"/>
</dbReference>
<dbReference type="InParanoid" id="A0A6P8QYE4"/>
<dbReference type="Pfam" id="PF18201">
    <property type="entry name" value="PIH1_CS"/>
    <property type="match status" value="1"/>
</dbReference>
<keyword evidence="4" id="KW-1185">Reference proteome</keyword>
<dbReference type="Proteomes" id="UP000515159">
    <property type="component" value="Chromosome 5"/>
</dbReference>
<dbReference type="PANTHER" id="PTHR21083:SF0">
    <property type="entry name" value="DYNEIN AXONEMAL ASSEMBLY FACTOR 6"/>
    <property type="match status" value="1"/>
</dbReference>
<dbReference type="CTD" id="139212"/>
<dbReference type="PANTHER" id="PTHR21083">
    <property type="entry name" value="TWISTER"/>
    <property type="match status" value="1"/>
</dbReference>
<dbReference type="FunCoup" id="A0A6P8QYE4">
    <property type="interactions" value="255"/>
</dbReference>
<dbReference type="KEGG" id="gsh:117361625"/>
<dbReference type="RefSeq" id="XP_033803117.1">
    <property type="nucleotide sequence ID" value="XM_033947226.1"/>
</dbReference>
<accession>A0A6P8QYE4</accession>
<dbReference type="GO" id="GO:0045505">
    <property type="term" value="F:dynein intermediate chain binding"/>
    <property type="evidence" value="ECO:0007669"/>
    <property type="project" value="TreeGrafter"/>
</dbReference>
<feature type="region of interest" description="Disordered" evidence="2">
    <location>
        <begin position="17"/>
        <end position="40"/>
    </location>
</feature>
<dbReference type="OrthoDB" id="25887at2759"/>
<dbReference type="GO" id="GO:0030317">
    <property type="term" value="P:flagellated sperm motility"/>
    <property type="evidence" value="ECO:0007669"/>
    <property type="project" value="TreeGrafter"/>
</dbReference>
<feature type="domain" description="PIH1D1/2/3 CS-like" evidence="3">
    <location>
        <begin position="111"/>
        <end position="206"/>
    </location>
</feature>
<name>A0A6P8QYE4_GEOSA</name>
<comment type="similarity">
    <text evidence="1">Belongs to the PIH1 family.</text>
</comment>
<protein>
    <submittedName>
        <fullName evidence="5">Protein PIH1D3</fullName>
    </submittedName>
</protein>